<evidence type="ECO:0000313" key="1">
    <source>
        <dbReference type="EMBL" id="VDN14077.1"/>
    </source>
</evidence>
<reference evidence="1 2" key="1">
    <citation type="submission" date="2018-11" db="EMBL/GenBank/DDBJ databases">
        <authorList>
            <consortium name="Pathogen Informatics"/>
        </authorList>
    </citation>
    <scope>NUCLEOTIDE SEQUENCE [LARGE SCALE GENOMIC DNA]</scope>
</reference>
<evidence type="ECO:0000313" key="2">
    <source>
        <dbReference type="Proteomes" id="UP000281553"/>
    </source>
</evidence>
<keyword evidence="2" id="KW-1185">Reference proteome</keyword>
<proteinExistence type="predicted"/>
<dbReference type="EMBL" id="UYRU01058185">
    <property type="protein sequence ID" value="VDN14077.1"/>
    <property type="molecule type" value="Genomic_DNA"/>
</dbReference>
<dbReference type="OrthoDB" id="6142245at2759"/>
<dbReference type="AlphaFoldDB" id="A0A3P7LQX9"/>
<protein>
    <submittedName>
        <fullName evidence="1">Uncharacterized protein</fullName>
    </submittedName>
</protein>
<dbReference type="Proteomes" id="UP000281553">
    <property type="component" value="Unassembled WGS sequence"/>
</dbReference>
<sequence length="88" mass="9508">MVLIIVSSLNFLGHLVDTNSIHPLSSKISTSTAKDLDMLNVYGRVLPNCADTILLLKTLFLGPRESSELPEDTLAVLEKAKVAPTDTT</sequence>
<organism evidence="1 2">
    <name type="scientific">Dibothriocephalus latus</name>
    <name type="common">Fish tapeworm</name>
    <name type="synonym">Diphyllobothrium latum</name>
    <dbReference type="NCBI Taxonomy" id="60516"/>
    <lineage>
        <taxon>Eukaryota</taxon>
        <taxon>Metazoa</taxon>
        <taxon>Spiralia</taxon>
        <taxon>Lophotrochozoa</taxon>
        <taxon>Platyhelminthes</taxon>
        <taxon>Cestoda</taxon>
        <taxon>Eucestoda</taxon>
        <taxon>Diphyllobothriidea</taxon>
        <taxon>Diphyllobothriidae</taxon>
        <taxon>Dibothriocephalus</taxon>
    </lineage>
</organism>
<accession>A0A3P7LQX9</accession>
<name>A0A3P7LQX9_DIBLA</name>
<gene>
    <name evidence="1" type="ORF">DILT_LOCUS9908</name>
</gene>